<dbReference type="Proteomes" id="UP000824120">
    <property type="component" value="Chromosome 3"/>
</dbReference>
<feature type="compositionally biased region" description="Basic and acidic residues" evidence="1">
    <location>
        <begin position="7"/>
        <end position="17"/>
    </location>
</feature>
<keyword evidence="3" id="KW-1185">Reference proteome</keyword>
<evidence type="ECO:0000313" key="2">
    <source>
        <dbReference type="EMBL" id="KAG5616938.1"/>
    </source>
</evidence>
<evidence type="ECO:0000256" key="1">
    <source>
        <dbReference type="SAM" id="MobiDB-lite"/>
    </source>
</evidence>
<feature type="region of interest" description="Disordered" evidence="1">
    <location>
        <begin position="33"/>
        <end position="54"/>
    </location>
</feature>
<name>A0A9J5ZY79_SOLCO</name>
<organism evidence="2 3">
    <name type="scientific">Solanum commersonii</name>
    <name type="common">Commerson's wild potato</name>
    <name type="synonym">Commerson's nightshade</name>
    <dbReference type="NCBI Taxonomy" id="4109"/>
    <lineage>
        <taxon>Eukaryota</taxon>
        <taxon>Viridiplantae</taxon>
        <taxon>Streptophyta</taxon>
        <taxon>Embryophyta</taxon>
        <taxon>Tracheophyta</taxon>
        <taxon>Spermatophyta</taxon>
        <taxon>Magnoliopsida</taxon>
        <taxon>eudicotyledons</taxon>
        <taxon>Gunneridae</taxon>
        <taxon>Pentapetalae</taxon>
        <taxon>asterids</taxon>
        <taxon>lamiids</taxon>
        <taxon>Solanales</taxon>
        <taxon>Solanaceae</taxon>
        <taxon>Solanoideae</taxon>
        <taxon>Solaneae</taxon>
        <taxon>Solanum</taxon>
    </lineage>
</organism>
<reference evidence="2 3" key="1">
    <citation type="submission" date="2020-09" db="EMBL/GenBank/DDBJ databases">
        <title>De no assembly of potato wild relative species, Solanum commersonii.</title>
        <authorList>
            <person name="Cho K."/>
        </authorList>
    </citation>
    <scope>NUCLEOTIDE SEQUENCE [LARGE SCALE GENOMIC DNA]</scope>
    <source>
        <strain evidence="2">LZ3.2</strain>
        <tissue evidence="2">Leaf</tissue>
    </source>
</reference>
<dbReference type="AlphaFoldDB" id="A0A9J5ZY79"/>
<protein>
    <submittedName>
        <fullName evidence="2">Uncharacterized protein</fullName>
    </submittedName>
</protein>
<evidence type="ECO:0000313" key="3">
    <source>
        <dbReference type="Proteomes" id="UP000824120"/>
    </source>
</evidence>
<dbReference type="EMBL" id="JACXVP010000003">
    <property type="protein sequence ID" value="KAG5616938.1"/>
    <property type="molecule type" value="Genomic_DNA"/>
</dbReference>
<accession>A0A9J5ZY79</accession>
<comment type="caution">
    <text evidence="2">The sequence shown here is derived from an EMBL/GenBank/DDBJ whole genome shotgun (WGS) entry which is preliminary data.</text>
</comment>
<sequence>MPWGRAGRGDSRHDASEASRAGGIKAHCLGVGRGASRHSASGQGSRGMVPQDGAGGLETRCLGAGRGASRHDASGQGGGPICLFFCFETDSPVYKKVPHEMGRLHYVVQGAEADKRRSDVTGSRCGNNLAEILVPVIYIDSIHVFSGLLEERAKSPVTIVGPVVYLCSVYEA</sequence>
<proteinExistence type="predicted"/>
<gene>
    <name evidence="2" type="ORF">H5410_016762</name>
</gene>
<feature type="region of interest" description="Disordered" evidence="1">
    <location>
        <begin position="1"/>
        <end position="20"/>
    </location>
</feature>